<dbReference type="GO" id="GO:0003676">
    <property type="term" value="F:nucleic acid binding"/>
    <property type="evidence" value="ECO:0007669"/>
    <property type="project" value="InterPro"/>
</dbReference>
<sequence length="463" mass="53350">MGRYYYSSSFLQTSNITNASYGWKSIQAGKKLLCKGSRVLIADGKDTSVWFDNWVPTLPPRKIGNITGSENLKVSDLIIQSSRSQEDMEMIKGITLSKYAIKDKLIWPYTKDMKYTVKSGYWAAFHDLREEEAIERSQGSITLKNEVWKLQILPKIKQFLWNVISGAVPSYVALCTRGVRLDPTCQRCCYDEEDINHVLFLCPHASAIWRCANSPLANQFTNNLEVNITMLLQLASDMKDDKFYQYQSFWILWYVWKSRNEFLFNHRNVHPSEDARRAKEANGEWVQCEPPPEGWLKCNFDCSYKNGELFSGMGWIIRDHQGKYVLAGGAKIKGIRSSLEGEASCFLYVLQQIWIKGWRNVWFEGDNKELVQIVNGSEDNMELGNLTFDIRHWIGLLPLCSLEQVNREKNQAADCIAKRVLEESEISIEVSESEARAGLELLQGFHGIYLRINFSLFPFLFLE</sequence>
<protein>
    <recommendedName>
        <fullName evidence="5">RNase H type-1 domain-containing protein</fullName>
    </recommendedName>
</protein>
<dbReference type="SUPFAM" id="SSF53098">
    <property type="entry name" value="Ribonuclease H-like"/>
    <property type="match status" value="1"/>
</dbReference>
<dbReference type="InterPro" id="IPR044730">
    <property type="entry name" value="RNase_H-like_dom_plant"/>
</dbReference>
<dbReference type="Pfam" id="PF13456">
    <property type="entry name" value="RVT_3"/>
    <property type="match status" value="1"/>
</dbReference>
<dbReference type="OrthoDB" id="1104421at2759"/>
<organism evidence="3 4">
    <name type="scientific">Brassica carinata</name>
    <name type="common">Ethiopian mustard</name>
    <name type="synonym">Abyssinian cabbage</name>
    <dbReference type="NCBI Taxonomy" id="52824"/>
    <lineage>
        <taxon>Eukaryota</taxon>
        <taxon>Viridiplantae</taxon>
        <taxon>Streptophyta</taxon>
        <taxon>Embryophyta</taxon>
        <taxon>Tracheophyta</taxon>
        <taxon>Spermatophyta</taxon>
        <taxon>Magnoliopsida</taxon>
        <taxon>eudicotyledons</taxon>
        <taxon>Gunneridae</taxon>
        <taxon>Pentapetalae</taxon>
        <taxon>rosids</taxon>
        <taxon>malvids</taxon>
        <taxon>Brassicales</taxon>
        <taxon>Brassicaceae</taxon>
        <taxon>Brassiceae</taxon>
        <taxon>Brassica</taxon>
    </lineage>
</organism>
<evidence type="ECO:0000259" key="2">
    <source>
        <dbReference type="Pfam" id="PF13966"/>
    </source>
</evidence>
<dbReference type="PANTHER" id="PTHR47074">
    <property type="entry name" value="BNAC02G40300D PROTEIN"/>
    <property type="match status" value="1"/>
</dbReference>
<dbReference type="AlphaFoldDB" id="A0A8X7WGF3"/>
<evidence type="ECO:0008006" key="5">
    <source>
        <dbReference type="Google" id="ProtNLM"/>
    </source>
</evidence>
<dbReference type="Gene3D" id="3.30.420.10">
    <property type="entry name" value="Ribonuclease H-like superfamily/Ribonuclease H"/>
    <property type="match status" value="1"/>
</dbReference>
<feature type="domain" description="RNase H type-1" evidence="1">
    <location>
        <begin position="299"/>
        <end position="419"/>
    </location>
</feature>
<dbReference type="InterPro" id="IPR052929">
    <property type="entry name" value="RNase_H-like_EbsB-rel"/>
</dbReference>
<evidence type="ECO:0000313" key="4">
    <source>
        <dbReference type="Proteomes" id="UP000886595"/>
    </source>
</evidence>
<dbReference type="EMBL" id="JAAMPC010000001">
    <property type="protein sequence ID" value="KAG2329299.1"/>
    <property type="molecule type" value="Genomic_DNA"/>
</dbReference>
<evidence type="ECO:0000259" key="1">
    <source>
        <dbReference type="Pfam" id="PF13456"/>
    </source>
</evidence>
<dbReference type="Proteomes" id="UP000886595">
    <property type="component" value="Unassembled WGS sequence"/>
</dbReference>
<dbReference type="Pfam" id="PF13966">
    <property type="entry name" value="zf-RVT"/>
    <property type="match status" value="1"/>
</dbReference>
<dbReference type="CDD" id="cd06222">
    <property type="entry name" value="RNase_H_like"/>
    <property type="match status" value="1"/>
</dbReference>
<comment type="caution">
    <text evidence="3">The sequence shown here is derived from an EMBL/GenBank/DDBJ whole genome shotgun (WGS) entry which is preliminary data.</text>
</comment>
<dbReference type="PANTHER" id="PTHR47074:SF78">
    <property type="entry name" value="GB|AAF30348.1-RELATED"/>
    <property type="match status" value="1"/>
</dbReference>
<keyword evidence="4" id="KW-1185">Reference proteome</keyword>
<name>A0A8X7WGF3_BRACI</name>
<reference evidence="3 4" key="1">
    <citation type="submission" date="2020-02" db="EMBL/GenBank/DDBJ databases">
        <authorList>
            <person name="Ma Q."/>
            <person name="Huang Y."/>
            <person name="Song X."/>
            <person name="Pei D."/>
        </authorList>
    </citation>
    <scope>NUCLEOTIDE SEQUENCE [LARGE SCALE GENOMIC DNA]</scope>
    <source>
        <strain evidence="3">Sxm20200214</strain>
        <tissue evidence="3">Leaf</tissue>
    </source>
</reference>
<dbReference type="InterPro" id="IPR026960">
    <property type="entry name" value="RVT-Znf"/>
</dbReference>
<accession>A0A8X7WGF3</accession>
<dbReference type="InterPro" id="IPR012337">
    <property type="entry name" value="RNaseH-like_sf"/>
</dbReference>
<proteinExistence type="predicted"/>
<dbReference type="GO" id="GO:0004523">
    <property type="term" value="F:RNA-DNA hybrid ribonuclease activity"/>
    <property type="evidence" value="ECO:0007669"/>
    <property type="project" value="InterPro"/>
</dbReference>
<evidence type="ECO:0000313" key="3">
    <source>
        <dbReference type="EMBL" id="KAG2329299.1"/>
    </source>
</evidence>
<gene>
    <name evidence="3" type="ORF">Bca52824_000479</name>
</gene>
<dbReference type="InterPro" id="IPR036397">
    <property type="entry name" value="RNaseH_sf"/>
</dbReference>
<feature type="domain" description="Reverse transcriptase zinc-binding" evidence="2">
    <location>
        <begin position="132"/>
        <end position="209"/>
    </location>
</feature>
<dbReference type="InterPro" id="IPR002156">
    <property type="entry name" value="RNaseH_domain"/>
</dbReference>